<organism evidence="1 2">
    <name type="scientific">Hyalomma asiaticum</name>
    <name type="common">Tick</name>
    <dbReference type="NCBI Taxonomy" id="266040"/>
    <lineage>
        <taxon>Eukaryota</taxon>
        <taxon>Metazoa</taxon>
        <taxon>Ecdysozoa</taxon>
        <taxon>Arthropoda</taxon>
        <taxon>Chelicerata</taxon>
        <taxon>Arachnida</taxon>
        <taxon>Acari</taxon>
        <taxon>Parasitiformes</taxon>
        <taxon>Ixodida</taxon>
        <taxon>Ixodoidea</taxon>
        <taxon>Ixodidae</taxon>
        <taxon>Hyalomminae</taxon>
        <taxon>Hyalomma</taxon>
    </lineage>
</organism>
<accession>A0ACB7T9K4</accession>
<dbReference type="Proteomes" id="UP000821845">
    <property type="component" value="Chromosome 10"/>
</dbReference>
<evidence type="ECO:0000313" key="2">
    <source>
        <dbReference type="Proteomes" id="UP000821845"/>
    </source>
</evidence>
<gene>
    <name evidence="1" type="ORF">HPB50_010820</name>
</gene>
<dbReference type="EMBL" id="CM023490">
    <property type="protein sequence ID" value="KAH6942839.1"/>
    <property type="molecule type" value="Genomic_DNA"/>
</dbReference>
<evidence type="ECO:0000313" key="1">
    <source>
        <dbReference type="EMBL" id="KAH6942839.1"/>
    </source>
</evidence>
<name>A0ACB7T9K4_HYAAI</name>
<protein>
    <submittedName>
        <fullName evidence="1">Uncharacterized protein</fullName>
    </submittedName>
</protein>
<proteinExistence type="predicted"/>
<sequence length="141" mass="15527">MSVPGLQRPPPFLPSPGHPAVPWDQWKQAFRTYMVASDLLAERRKAILLTPLGMEGQRIFSSLTPADLQSGCATATVVSPSSTRDTESTSHAYDSAIALLSDHFKRSVNVIVARQRFSRRAHHAGETVEEYVTALRILIAD</sequence>
<reference evidence="1" key="1">
    <citation type="submission" date="2020-05" db="EMBL/GenBank/DDBJ databases">
        <title>Large-scale comparative analyses of tick genomes elucidate their genetic diversity and vector capacities.</title>
        <authorList>
            <person name="Jia N."/>
            <person name="Wang J."/>
            <person name="Shi W."/>
            <person name="Du L."/>
            <person name="Sun Y."/>
            <person name="Zhan W."/>
            <person name="Jiang J."/>
            <person name="Wang Q."/>
            <person name="Zhang B."/>
            <person name="Ji P."/>
            <person name="Sakyi L.B."/>
            <person name="Cui X."/>
            <person name="Yuan T."/>
            <person name="Jiang B."/>
            <person name="Yang W."/>
            <person name="Lam T.T.-Y."/>
            <person name="Chang Q."/>
            <person name="Ding S."/>
            <person name="Wang X."/>
            <person name="Zhu J."/>
            <person name="Ruan X."/>
            <person name="Zhao L."/>
            <person name="Wei J."/>
            <person name="Que T."/>
            <person name="Du C."/>
            <person name="Cheng J."/>
            <person name="Dai P."/>
            <person name="Han X."/>
            <person name="Huang E."/>
            <person name="Gao Y."/>
            <person name="Liu J."/>
            <person name="Shao H."/>
            <person name="Ye R."/>
            <person name="Li L."/>
            <person name="Wei W."/>
            <person name="Wang X."/>
            <person name="Wang C."/>
            <person name="Yang T."/>
            <person name="Huo Q."/>
            <person name="Li W."/>
            <person name="Guo W."/>
            <person name="Chen H."/>
            <person name="Zhou L."/>
            <person name="Ni X."/>
            <person name="Tian J."/>
            <person name="Zhou Y."/>
            <person name="Sheng Y."/>
            <person name="Liu T."/>
            <person name="Pan Y."/>
            <person name="Xia L."/>
            <person name="Li J."/>
            <person name="Zhao F."/>
            <person name="Cao W."/>
        </authorList>
    </citation>
    <scope>NUCLEOTIDE SEQUENCE</scope>
    <source>
        <strain evidence="1">Hyas-2018</strain>
    </source>
</reference>
<comment type="caution">
    <text evidence="1">The sequence shown here is derived from an EMBL/GenBank/DDBJ whole genome shotgun (WGS) entry which is preliminary data.</text>
</comment>
<keyword evidence="2" id="KW-1185">Reference proteome</keyword>